<evidence type="ECO:0000313" key="2">
    <source>
        <dbReference type="Proteomes" id="UP001209570"/>
    </source>
</evidence>
<gene>
    <name evidence="1" type="ORF">P43SY_000717</name>
</gene>
<dbReference type="EMBL" id="JAKCXM010000008">
    <property type="protein sequence ID" value="KAJ0408821.1"/>
    <property type="molecule type" value="Genomic_DNA"/>
</dbReference>
<comment type="caution">
    <text evidence="1">The sequence shown here is derived from an EMBL/GenBank/DDBJ whole genome shotgun (WGS) entry which is preliminary data.</text>
</comment>
<dbReference type="Proteomes" id="UP001209570">
    <property type="component" value="Unassembled WGS sequence"/>
</dbReference>
<evidence type="ECO:0000313" key="1">
    <source>
        <dbReference type="EMBL" id="KAJ0408821.1"/>
    </source>
</evidence>
<proteinExistence type="predicted"/>
<keyword evidence="2" id="KW-1185">Reference proteome</keyword>
<accession>A0AAD5LQ29</accession>
<protein>
    <submittedName>
        <fullName evidence="1">Uncharacterized protein</fullName>
    </submittedName>
</protein>
<sequence length="97" mass="11123">MQQQQTLSSLYPQARKLQYELKMQISYLDSGRTGGRSDDELQSDARANLSALQQLLWQLDSLVQLEPKASEKETWAKYELCFLASTWSVAEVNRRGP</sequence>
<organism evidence="1 2">
    <name type="scientific">Pythium insidiosum</name>
    <name type="common">Pythiosis disease agent</name>
    <dbReference type="NCBI Taxonomy" id="114742"/>
    <lineage>
        <taxon>Eukaryota</taxon>
        <taxon>Sar</taxon>
        <taxon>Stramenopiles</taxon>
        <taxon>Oomycota</taxon>
        <taxon>Peronosporomycetes</taxon>
        <taxon>Pythiales</taxon>
        <taxon>Pythiaceae</taxon>
        <taxon>Pythium</taxon>
    </lineage>
</organism>
<reference evidence="1" key="1">
    <citation type="submission" date="2021-12" db="EMBL/GenBank/DDBJ databases">
        <title>Prjna785345.</title>
        <authorList>
            <person name="Rujirawat T."/>
            <person name="Krajaejun T."/>
        </authorList>
    </citation>
    <scope>NUCLEOTIDE SEQUENCE</scope>
    <source>
        <strain evidence="1">Pi057C3</strain>
    </source>
</reference>
<name>A0AAD5LQ29_PYTIN</name>
<dbReference type="AlphaFoldDB" id="A0AAD5LQ29"/>